<dbReference type="OrthoDB" id="2275718at2759"/>
<dbReference type="PANTHER" id="PTHR12854:SF12">
    <property type="entry name" value="POLYADENYLATE-BINDING PROTEIN INTERACTING PROTEIN"/>
    <property type="match status" value="1"/>
</dbReference>
<dbReference type="Pfam" id="PF14438">
    <property type="entry name" value="SM-ATX"/>
    <property type="match status" value="1"/>
</dbReference>
<proteinExistence type="predicted"/>
<evidence type="ECO:0000313" key="2">
    <source>
        <dbReference type="Proteomes" id="UP000504607"/>
    </source>
</evidence>
<name>A0A6I9QDW4_ELAGV</name>
<dbReference type="InParanoid" id="A0A6I9QDW4"/>
<dbReference type="GO" id="GO:0010494">
    <property type="term" value="C:cytoplasmic stress granule"/>
    <property type="evidence" value="ECO:0007669"/>
    <property type="project" value="TreeGrafter"/>
</dbReference>
<sequence length="540" mass="57333">MARKKGGDEPAGESSTPASSLCDALLFTTLCIVGLPVDVLVKDGSVYSGVFHTACLQDGYGVVLKKARKIGKGKCDASLPTGAVIDTLVVLSADLAEIVVKDFLLPAEGIVGSVVDDGVEVASRDIESRACAGELERGADIMRSDSVIPIAMMDRIEGKESLSSPEDAIEVREVLAKPLERHGNQENICLENLQVEEPYLMPIVSVHARRVTECRGQGKRDCNHMDEIMHDRCCDCCLSPSYAVGCGCLATIPSWKGATESEDPACTSSPSSYANTSAISTSFASVSDDKASSYLHQSESTILSVSKKNTFGTISAKKILQESKLNPSAKVFSPSFANSRSTSTTATPVVSPIYMPTSLPARPIAGVQSGIEISPFASLSSMPSKFVPYNSLVAGHGGIGAQYPRSVMGHASARQQPARFGAENHPVQTRPYVNPNPQTVMVGRMGQLVFVNPIIQDPIQGPQIISQGVPHSLLTSYQANMPKLQGTAAPPLQLCMTPHLVSGSNQPLMIPSNIPFTQPFPAIRPIMVPSGNGIFTGRLH</sequence>
<dbReference type="InterPro" id="IPR025852">
    <property type="entry name" value="SM_dom_ATX"/>
</dbReference>
<reference evidence="3" key="1">
    <citation type="submission" date="2025-08" db="UniProtKB">
        <authorList>
            <consortium name="RefSeq"/>
        </authorList>
    </citation>
    <scope>IDENTIFICATION</scope>
</reference>
<gene>
    <name evidence="3" type="primary">LOC105033842</name>
</gene>
<feature type="domain" description="Ataxin 2 SM" evidence="1">
    <location>
        <begin position="23"/>
        <end position="101"/>
    </location>
</feature>
<protein>
    <submittedName>
        <fullName evidence="3">Uncharacterized protein LOC105033842 isoform X1</fullName>
    </submittedName>
</protein>
<accession>A0A6I9QDW4</accession>
<evidence type="ECO:0000313" key="3">
    <source>
        <dbReference type="RefSeq" id="XP_010907082.1"/>
    </source>
</evidence>
<dbReference type="FunCoup" id="A0A6I9QDW4">
    <property type="interactions" value="2216"/>
</dbReference>
<dbReference type="AlphaFoldDB" id="A0A6I9QDW4"/>
<dbReference type="InterPro" id="IPR045117">
    <property type="entry name" value="ATXN2-like"/>
</dbReference>
<dbReference type="PANTHER" id="PTHR12854">
    <property type="entry name" value="ATAXIN 2-RELATED"/>
    <property type="match status" value="1"/>
</dbReference>
<dbReference type="GO" id="GO:0034063">
    <property type="term" value="P:stress granule assembly"/>
    <property type="evidence" value="ECO:0007669"/>
    <property type="project" value="TreeGrafter"/>
</dbReference>
<dbReference type="Proteomes" id="UP000504607">
    <property type="component" value="Unplaced"/>
</dbReference>
<dbReference type="GO" id="GO:0003729">
    <property type="term" value="F:mRNA binding"/>
    <property type="evidence" value="ECO:0007669"/>
    <property type="project" value="TreeGrafter"/>
</dbReference>
<dbReference type="RefSeq" id="XP_010907082.1">
    <property type="nucleotide sequence ID" value="XM_010908780.2"/>
</dbReference>
<keyword evidence="2" id="KW-1185">Reference proteome</keyword>
<evidence type="ECO:0000259" key="1">
    <source>
        <dbReference type="Pfam" id="PF14438"/>
    </source>
</evidence>
<organism evidence="2 3">
    <name type="scientific">Elaeis guineensis var. tenera</name>
    <name type="common">Oil palm</name>
    <dbReference type="NCBI Taxonomy" id="51953"/>
    <lineage>
        <taxon>Eukaryota</taxon>
        <taxon>Viridiplantae</taxon>
        <taxon>Streptophyta</taxon>
        <taxon>Embryophyta</taxon>
        <taxon>Tracheophyta</taxon>
        <taxon>Spermatophyta</taxon>
        <taxon>Magnoliopsida</taxon>
        <taxon>Liliopsida</taxon>
        <taxon>Arecaceae</taxon>
        <taxon>Arecoideae</taxon>
        <taxon>Cocoseae</taxon>
        <taxon>Elaeidinae</taxon>
        <taxon>Elaeis</taxon>
    </lineage>
</organism>